<organism evidence="2 3">
    <name type="scientific">Alkalilimnicola ehrlichii (strain ATCC BAA-1101 / DSM 17681 / MLHE-1)</name>
    <dbReference type="NCBI Taxonomy" id="187272"/>
    <lineage>
        <taxon>Bacteria</taxon>
        <taxon>Pseudomonadati</taxon>
        <taxon>Pseudomonadota</taxon>
        <taxon>Gammaproteobacteria</taxon>
        <taxon>Chromatiales</taxon>
        <taxon>Ectothiorhodospiraceae</taxon>
        <taxon>Alkalilimnicola</taxon>
    </lineage>
</organism>
<feature type="region of interest" description="Disordered" evidence="1">
    <location>
        <begin position="1"/>
        <end position="55"/>
    </location>
</feature>
<feature type="compositionally biased region" description="Basic residues" evidence="1">
    <location>
        <begin position="1"/>
        <end position="28"/>
    </location>
</feature>
<reference evidence="3" key="1">
    <citation type="submission" date="2006-08" db="EMBL/GenBank/DDBJ databases">
        <title>Complete sequence of Alkalilimnicola ehrilichei MLHE-1.</title>
        <authorList>
            <person name="Copeland A."/>
            <person name="Lucas S."/>
            <person name="Lapidus A."/>
            <person name="Barry K."/>
            <person name="Detter J.C."/>
            <person name="Glavina del Rio T."/>
            <person name="Hammon N."/>
            <person name="Israni S."/>
            <person name="Dalin E."/>
            <person name="Tice H."/>
            <person name="Pitluck S."/>
            <person name="Sims D."/>
            <person name="Brettin T."/>
            <person name="Bruce D."/>
            <person name="Han C."/>
            <person name="Tapia R."/>
            <person name="Gilna P."/>
            <person name="Schmutz J."/>
            <person name="Larimer F."/>
            <person name="Land M."/>
            <person name="Hauser L."/>
            <person name="Kyrpides N."/>
            <person name="Mikhailova N."/>
            <person name="Oremland R.S."/>
            <person name="Hoeft S.E."/>
            <person name="Switzer-Blum J."/>
            <person name="Kulp T."/>
            <person name="King G."/>
            <person name="Tabita R."/>
            <person name="Witte B."/>
            <person name="Santini J.M."/>
            <person name="Basu P."/>
            <person name="Hollibaugh J.T."/>
            <person name="Xie G."/>
            <person name="Stolz J.F."/>
            <person name="Richardson P."/>
        </authorList>
    </citation>
    <scope>NUCLEOTIDE SEQUENCE [LARGE SCALE GENOMIC DNA]</scope>
    <source>
        <strain evidence="3">ATCC BAA-1101 / DSM 17681 / MLHE-1</strain>
    </source>
</reference>
<dbReference type="HOGENOM" id="CLU_1821323_0_0_6"/>
<dbReference type="EMBL" id="CP000453">
    <property type="protein sequence ID" value="ABI56198.1"/>
    <property type="molecule type" value="Genomic_DNA"/>
</dbReference>
<accession>Q0AAD9</accession>
<evidence type="ECO:0000256" key="1">
    <source>
        <dbReference type="SAM" id="MobiDB-lite"/>
    </source>
</evidence>
<dbReference type="AlphaFoldDB" id="Q0AAD9"/>
<evidence type="ECO:0000313" key="3">
    <source>
        <dbReference type="Proteomes" id="UP000001962"/>
    </source>
</evidence>
<proteinExistence type="predicted"/>
<dbReference type="KEGG" id="aeh:Mlg_0844"/>
<keyword evidence="3" id="KW-1185">Reference proteome</keyword>
<sequence>MARPTRHRWGGGARRPRLPIHLPRHPGRRPAELPYRHPVLSPVPRSHPAPHPDQLAMQHRRRRDLGIELMLDAPEGFTSDFTGPAAEMTASSRYPCRTRMSAEQDSVFRRAAGHALVFVLPVGHPEAPTSPSSVWSRPQSG</sequence>
<name>Q0AAD9_ALKEH</name>
<dbReference type="Proteomes" id="UP000001962">
    <property type="component" value="Chromosome"/>
</dbReference>
<protein>
    <submittedName>
        <fullName evidence="2">Uncharacterized protein</fullName>
    </submittedName>
</protein>
<evidence type="ECO:0000313" key="2">
    <source>
        <dbReference type="EMBL" id="ABI56198.1"/>
    </source>
</evidence>
<gene>
    <name evidence="2" type="ordered locus">Mlg_0844</name>
</gene>